<proteinExistence type="predicted"/>
<reference evidence="1" key="1">
    <citation type="journal article" date="1994" name="J. Antibiot.">
        <title>Isolation and characterization of linear plasmids from lankacidin-producing Streptomyces species.</title>
        <authorList>
            <person name="Kinashi H."/>
            <person name="Mori E."/>
            <person name="Hatani A."/>
            <person name="Nimi O."/>
        </authorList>
    </citation>
    <scope>NUCLEOTIDE SEQUENCE</scope>
    <source>
        <strain evidence="1">7434AN4</strain>
        <plasmid evidence="1">pSLA2-M</plasmid>
    </source>
</reference>
<keyword evidence="1" id="KW-0614">Plasmid</keyword>
<accession>F2Z8U7</accession>
<reference evidence="1" key="2">
    <citation type="journal article" date="2011" name="Biosci. Biotechnol. Biochem.">
        <title>pSLA2-M of Streptomyces rochei is a composite linear plasmid characterized by self-defense genes and homology with pSLA2-L.</title>
        <authorList>
            <person name="Yang Y."/>
            <person name="Kurokawa T."/>
            <person name="Takahama Y."/>
            <person name="Nindita Y."/>
            <person name="Mochizuki S."/>
            <person name="Arakawa K."/>
            <person name="Endo S."/>
            <person name="Kinashi H."/>
        </authorList>
    </citation>
    <scope>NUCLEOTIDE SEQUENCE</scope>
    <source>
        <strain evidence="1">7434AN4</strain>
        <plasmid evidence="1">pSLA2-M</plasmid>
    </source>
</reference>
<name>F2Z8U7_STRRO</name>
<dbReference type="AlphaFoldDB" id="F2Z8U7"/>
<organism evidence="1">
    <name type="scientific">Streptomyces rochei</name>
    <name type="common">Streptomyces parvullus</name>
    <dbReference type="NCBI Taxonomy" id="1928"/>
    <lineage>
        <taxon>Bacteria</taxon>
        <taxon>Bacillati</taxon>
        <taxon>Actinomycetota</taxon>
        <taxon>Actinomycetes</taxon>
        <taxon>Kitasatosporales</taxon>
        <taxon>Streptomycetaceae</taxon>
        <taxon>Streptomyces</taxon>
        <taxon>Streptomyces rochei group</taxon>
    </lineage>
</organism>
<sequence length="71" mass="8038">MLERFAEEERAKLVGLTGDEYGAQWRRWREAAEKAQAAITAHAEAVEANRCEVEQAVKKAARHDREDPASE</sequence>
<evidence type="ECO:0000313" key="1">
    <source>
        <dbReference type="EMBL" id="BAK19877.1"/>
    </source>
</evidence>
<gene>
    <name evidence="1" type="primary">pSLA2-M.83</name>
</gene>
<dbReference type="EMBL" id="AB597522">
    <property type="protein sequence ID" value="BAK19877.1"/>
    <property type="molecule type" value="Genomic_DNA"/>
</dbReference>
<geneLocation type="plasmid" evidence="1">
    <name>pSLA2-M</name>
</geneLocation>
<protein>
    <submittedName>
        <fullName evidence="1">Uncharacterized protein</fullName>
    </submittedName>
</protein>